<dbReference type="AlphaFoldDB" id="A0A5E4NI65"/>
<dbReference type="InterPro" id="IPR015931">
    <property type="entry name" value="Acnase/IPM_dHydase_lsu_aba_1/3"/>
</dbReference>
<protein>
    <submittedName>
        <fullName evidence="2">Aconitase/3-isopropylmalate dehydratase large subunit, alpha/beta/alpha, subdomain 1/3</fullName>
    </submittedName>
</protein>
<keyword evidence="3" id="KW-1185">Reference proteome</keyword>
<evidence type="ECO:0000313" key="3">
    <source>
        <dbReference type="Proteomes" id="UP000325440"/>
    </source>
</evidence>
<name>A0A5E4NI65_9HEMI</name>
<dbReference type="OrthoDB" id="2224430at2759"/>
<dbReference type="EMBL" id="CABPRJ010001934">
    <property type="protein sequence ID" value="VVC42038.1"/>
    <property type="molecule type" value="Genomic_DNA"/>
</dbReference>
<organism evidence="2 3">
    <name type="scientific">Cinara cedri</name>
    <dbReference type="NCBI Taxonomy" id="506608"/>
    <lineage>
        <taxon>Eukaryota</taxon>
        <taxon>Metazoa</taxon>
        <taxon>Ecdysozoa</taxon>
        <taxon>Arthropoda</taxon>
        <taxon>Hexapoda</taxon>
        <taxon>Insecta</taxon>
        <taxon>Pterygota</taxon>
        <taxon>Neoptera</taxon>
        <taxon>Paraneoptera</taxon>
        <taxon>Hemiptera</taxon>
        <taxon>Sternorrhyncha</taxon>
        <taxon>Aphidomorpha</taxon>
        <taxon>Aphidoidea</taxon>
        <taxon>Aphididae</taxon>
        <taxon>Lachninae</taxon>
        <taxon>Cinara</taxon>
    </lineage>
</organism>
<dbReference type="Proteomes" id="UP000325440">
    <property type="component" value="Unassembled WGS sequence"/>
</dbReference>
<gene>
    <name evidence="2" type="ORF">CINCED_3A020687</name>
</gene>
<evidence type="ECO:0000313" key="2">
    <source>
        <dbReference type="EMBL" id="VVC42038.1"/>
    </source>
</evidence>
<proteinExistence type="predicted"/>
<reference evidence="2 3" key="1">
    <citation type="submission" date="2019-08" db="EMBL/GenBank/DDBJ databases">
        <authorList>
            <person name="Alioto T."/>
            <person name="Alioto T."/>
            <person name="Gomez Garrido J."/>
        </authorList>
    </citation>
    <scope>NUCLEOTIDE SEQUENCE [LARGE SCALE GENOMIC DNA]</scope>
</reference>
<accession>A0A5E4NI65</accession>
<dbReference type="Gene3D" id="3.30.499.10">
    <property type="entry name" value="Aconitase, domain 3"/>
    <property type="match status" value="1"/>
</dbReference>
<evidence type="ECO:0000256" key="1">
    <source>
        <dbReference type="ARBA" id="ARBA00023004"/>
    </source>
</evidence>
<sequence length="109" mass="12792">MSFFRSLKSKLPWAKLVFDEIQQRCFRTSPATSKGYQISTSNLDTVPLPYECLQSRVKIFADRIVKPLSLIEKVLYSHLDVPENQEHKRGESYLKLRLDRVFNLNLNVF</sequence>
<keyword evidence="1" id="KW-0408">Iron</keyword>